<reference evidence="6" key="1">
    <citation type="submission" date="2016-10" db="EMBL/GenBank/DDBJ databases">
        <authorList>
            <person name="Varghese N."/>
            <person name="Submissions S."/>
        </authorList>
    </citation>
    <scope>NUCLEOTIDE SEQUENCE [LARGE SCALE GENOMIC DNA]</scope>
    <source>
        <strain evidence="6">CGMCC 1.12041</strain>
    </source>
</reference>
<evidence type="ECO:0000256" key="4">
    <source>
        <dbReference type="ARBA" id="ARBA00022691"/>
    </source>
</evidence>
<dbReference type="STRING" id="1164594.SAMN05216204_11443"/>
<protein>
    <submittedName>
        <fullName evidence="5">Thiopurine S-methyltransferase (TPMT)</fullName>
    </submittedName>
</protein>
<dbReference type="CDD" id="cd02440">
    <property type="entry name" value="AdoMet_MTases"/>
    <property type="match status" value="1"/>
</dbReference>
<dbReference type="GO" id="GO:0008757">
    <property type="term" value="F:S-adenosylmethionine-dependent methyltransferase activity"/>
    <property type="evidence" value="ECO:0007669"/>
    <property type="project" value="InterPro"/>
</dbReference>
<dbReference type="PROSITE" id="PS51585">
    <property type="entry name" value="SAM_MT_TPMT"/>
    <property type="match status" value="1"/>
</dbReference>
<gene>
    <name evidence="5" type="ORF">SAMN05216204_11443</name>
</gene>
<evidence type="ECO:0000256" key="3">
    <source>
        <dbReference type="ARBA" id="ARBA00022679"/>
    </source>
</evidence>
<dbReference type="GO" id="GO:0032259">
    <property type="term" value="P:methylation"/>
    <property type="evidence" value="ECO:0007669"/>
    <property type="project" value="UniProtKB-KW"/>
</dbReference>
<evidence type="ECO:0000256" key="1">
    <source>
        <dbReference type="ARBA" id="ARBA00022553"/>
    </source>
</evidence>
<evidence type="ECO:0000313" key="5">
    <source>
        <dbReference type="EMBL" id="SFD01311.1"/>
    </source>
</evidence>
<keyword evidence="3 5" id="KW-0808">Transferase</keyword>
<proteinExistence type="predicted"/>
<dbReference type="InterPro" id="IPR008854">
    <property type="entry name" value="TPMT"/>
</dbReference>
<dbReference type="Proteomes" id="UP000198639">
    <property type="component" value="Unassembled WGS sequence"/>
</dbReference>
<name>A0A1I1NUH0_9BURK</name>
<dbReference type="InterPro" id="IPR029063">
    <property type="entry name" value="SAM-dependent_MTases_sf"/>
</dbReference>
<dbReference type="PANTHER" id="PTHR32183:SF11">
    <property type="entry name" value="THIOL METHYLTRANSFERASE 2-RELATED"/>
    <property type="match status" value="1"/>
</dbReference>
<dbReference type="EMBL" id="FOLD01000014">
    <property type="protein sequence ID" value="SFD01311.1"/>
    <property type="molecule type" value="Genomic_DNA"/>
</dbReference>
<accession>A0A1I1NUH0</accession>
<sequence length="202" mass="22310">MAPEPPSFASRDPLSPRFWDERFATAFTPWDRGGVPQALRDFAAAAPRPLSTLIPGCGSAWELAWLCEAGWDATAIDFAPAAVARGKALAGRWSERVLLADFFAWQPPRPLDLVYECAFLCALPRALRPQVAARWAELLAPGGKVAGFFFFDQTVKGPPFGIDRPALDALMAPYFDCIADHAVTDSIPVFAGKERWMTWQRR</sequence>
<keyword evidence="1" id="KW-0597">Phosphoprotein</keyword>
<organism evidence="5 6">
    <name type="scientific">Massilia yuzhufengensis</name>
    <dbReference type="NCBI Taxonomy" id="1164594"/>
    <lineage>
        <taxon>Bacteria</taxon>
        <taxon>Pseudomonadati</taxon>
        <taxon>Pseudomonadota</taxon>
        <taxon>Betaproteobacteria</taxon>
        <taxon>Burkholderiales</taxon>
        <taxon>Oxalobacteraceae</taxon>
        <taxon>Telluria group</taxon>
        <taxon>Massilia</taxon>
    </lineage>
</organism>
<keyword evidence="6" id="KW-1185">Reference proteome</keyword>
<dbReference type="PANTHER" id="PTHR32183">
    <property type="match status" value="1"/>
</dbReference>
<dbReference type="RefSeq" id="WP_091875033.1">
    <property type="nucleotide sequence ID" value="NZ_FOLD01000014.1"/>
</dbReference>
<dbReference type="OrthoDB" id="9778208at2"/>
<evidence type="ECO:0000256" key="2">
    <source>
        <dbReference type="ARBA" id="ARBA00022603"/>
    </source>
</evidence>
<keyword evidence="2 5" id="KW-0489">Methyltransferase</keyword>
<dbReference type="Pfam" id="PF05724">
    <property type="entry name" value="TPMT"/>
    <property type="match status" value="1"/>
</dbReference>
<dbReference type="Gene3D" id="3.40.50.150">
    <property type="entry name" value="Vaccinia Virus protein VP39"/>
    <property type="match status" value="1"/>
</dbReference>
<keyword evidence="4" id="KW-0949">S-adenosyl-L-methionine</keyword>
<dbReference type="SUPFAM" id="SSF53335">
    <property type="entry name" value="S-adenosyl-L-methionine-dependent methyltransferases"/>
    <property type="match status" value="1"/>
</dbReference>
<dbReference type="AlphaFoldDB" id="A0A1I1NUH0"/>
<evidence type="ECO:0000313" key="6">
    <source>
        <dbReference type="Proteomes" id="UP000198639"/>
    </source>
</evidence>